<keyword evidence="17" id="KW-0812">Transmembrane</keyword>
<evidence type="ECO:0000256" key="9">
    <source>
        <dbReference type="ARBA" id="ARBA00022741"/>
    </source>
</evidence>
<keyword evidence="21" id="KW-1185">Reference proteome</keyword>
<evidence type="ECO:0000256" key="12">
    <source>
        <dbReference type="ARBA" id="ARBA00023136"/>
    </source>
</evidence>
<dbReference type="PROSITE" id="PS00107">
    <property type="entry name" value="PROTEIN_KINASE_ATP"/>
    <property type="match status" value="1"/>
</dbReference>
<protein>
    <recommendedName>
        <fullName evidence="4">non-specific serine/threonine protein kinase</fullName>
        <ecNumber evidence="4">2.7.11.1</ecNumber>
    </recommendedName>
</protein>
<evidence type="ECO:0000256" key="14">
    <source>
        <dbReference type="ARBA" id="ARBA00047899"/>
    </source>
</evidence>
<dbReference type="KEGG" id="ngr:NAEGRDRAFT_75740"/>
<dbReference type="SMART" id="SM00220">
    <property type="entry name" value="S_TKc"/>
    <property type="match status" value="1"/>
</dbReference>
<feature type="binding site" evidence="16">
    <location>
        <position position="692"/>
    </location>
    <ligand>
        <name>ATP</name>
        <dbReference type="ChEBI" id="CHEBI:30616"/>
    </ligand>
</feature>
<keyword evidence="13" id="KW-0998">Cell outer membrane</keyword>
<dbReference type="NCBIfam" id="TIGR01376">
    <property type="entry name" value="POMP_repeat"/>
    <property type="match status" value="1"/>
</dbReference>
<reference evidence="20 21" key="1">
    <citation type="journal article" date="2010" name="Cell">
        <title>The genome of Naegleria gruberi illuminates early eukaryotic versatility.</title>
        <authorList>
            <person name="Fritz-Laylin L.K."/>
            <person name="Prochnik S.E."/>
            <person name="Ginger M.L."/>
            <person name="Dacks J.B."/>
            <person name="Carpenter M.L."/>
            <person name="Field M.C."/>
            <person name="Kuo A."/>
            <person name="Paredez A."/>
            <person name="Chapman J."/>
            <person name="Pham J."/>
            <person name="Shu S."/>
            <person name="Neupane R."/>
            <person name="Cipriano M."/>
            <person name="Mancuso J."/>
            <person name="Tu H."/>
            <person name="Salamov A."/>
            <person name="Lindquist E."/>
            <person name="Shapiro H."/>
            <person name="Lucas S."/>
            <person name="Grigoriev I.V."/>
            <person name="Cande W.Z."/>
            <person name="Fulton C."/>
            <person name="Rokhsar D.S."/>
            <person name="Dawson S.C."/>
        </authorList>
    </citation>
    <scope>NUCLEOTIDE SEQUENCE [LARGE SCALE GENOMIC DNA]</scope>
    <source>
        <strain evidence="20 21">NEG-M</strain>
    </source>
</reference>
<dbReference type="eggNOG" id="KOG0192">
    <property type="taxonomic scope" value="Eukaryota"/>
</dbReference>
<evidence type="ECO:0000256" key="4">
    <source>
        <dbReference type="ARBA" id="ARBA00012513"/>
    </source>
</evidence>
<dbReference type="InterPro" id="IPR051681">
    <property type="entry name" value="Ser/Thr_Kinases-Pseudokinases"/>
</dbReference>
<dbReference type="PANTHER" id="PTHR44329">
    <property type="entry name" value="SERINE/THREONINE-PROTEIN KINASE TNNI3K-RELATED"/>
    <property type="match status" value="1"/>
</dbReference>
<dbReference type="InterPro" id="IPR011009">
    <property type="entry name" value="Kinase-like_dom_sf"/>
</dbReference>
<dbReference type="EMBL" id="GG738928">
    <property type="protein sequence ID" value="EFC36588.1"/>
    <property type="molecule type" value="Genomic_DNA"/>
</dbReference>
<dbReference type="RefSeq" id="XP_002669332.1">
    <property type="nucleotide sequence ID" value="XM_002669286.1"/>
</dbReference>
<dbReference type="GO" id="GO:0004674">
    <property type="term" value="F:protein serine/threonine kinase activity"/>
    <property type="evidence" value="ECO:0007669"/>
    <property type="project" value="UniProtKB-KW"/>
</dbReference>
<dbReference type="AlphaFoldDB" id="D2W2W9"/>
<dbReference type="FunFam" id="1.10.510.10:FF:001023">
    <property type="entry name" value="Os07g0541700 protein"/>
    <property type="match status" value="1"/>
</dbReference>
<accession>D2W2W9</accession>
<dbReference type="InterPro" id="IPR003368">
    <property type="entry name" value="POMP_repeat"/>
</dbReference>
<evidence type="ECO:0000256" key="6">
    <source>
        <dbReference type="ARBA" id="ARBA00022527"/>
    </source>
</evidence>
<dbReference type="InterPro" id="IPR000719">
    <property type="entry name" value="Prot_kinase_dom"/>
</dbReference>
<dbReference type="InterPro" id="IPR008271">
    <property type="entry name" value="Ser/Thr_kinase_AS"/>
</dbReference>
<dbReference type="InParanoid" id="D2W2W9"/>
<dbReference type="InterPro" id="IPR017441">
    <property type="entry name" value="Protein_kinase_ATP_BS"/>
</dbReference>
<proteinExistence type="predicted"/>
<dbReference type="InterPro" id="IPR001245">
    <property type="entry name" value="Ser-Thr/Tyr_kinase_cat_dom"/>
</dbReference>
<dbReference type="SUPFAM" id="SSF56112">
    <property type="entry name" value="Protein kinase-like (PK-like)"/>
    <property type="match status" value="1"/>
</dbReference>
<keyword evidence="8 18" id="KW-0732">Signal</keyword>
<comment type="catalytic activity">
    <reaction evidence="15">
        <text>L-seryl-[protein] + ATP = O-phospho-L-seryl-[protein] + ADP + H(+)</text>
        <dbReference type="Rhea" id="RHEA:17989"/>
        <dbReference type="Rhea" id="RHEA-COMP:9863"/>
        <dbReference type="Rhea" id="RHEA-COMP:11604"/>
        <dbReference type="ChEBI" id="CHEBI:15378"/>
        <dbReference type="ChEBI" id="CHEBI:29999"/>
        <dbReference type="ChEBI" id="CHEBI:30616"/>
        <dbReference type="ChEBI" id="CHEBI:83421"/>
        <dbReference type="ChEBI" id="CHEBI:456216"/>
        <dbReference type="EC" id="2.7.11.1"/>
    </reaction>
</comment>
<dbReference type="GO" id="GO:0005524">
    <property type="term" value="F:ATP binding"/>
    <property type="evidence" value="ECO:0007669"/>
    <property type="project" value="UniProtKB-UniRule"/>
</dbReference>
<dbReference type="VEuPathDB" id="AmoebaDB:NAEGRDRAFT_75740"/>
<dbReference type="SUPFAM" id="SSF51126">
    <property type="entry name" value="Pectin lyase-like"/>
    <property type="match status" value="1"/>
</dbReference>
<evidence type="ECO:0000256" key="15">
    <source>
        <dbReference type="ARBA" id="ARBA00048679"/>
    </source>
</evidence>
<evidence type="ECO:0000313" key="20">
    <source>
        <dbReference type="EMBL" id="EFC36588.1"/>
    </source>
</evidence>
<keyword evidence="6" id="KW-0723">Serine/threonine-protein kinase</keyword>
<keyword evidence="11 16" id="KW-0067">ATP-binding</keyword>
<evidence type="ECO:0000256" key="13">
    <source>
        <dbReference type="ARBA" id="ARBA00023237"/>
    </source>
</evidence>
<evidence type="ECO:0000256" key="11">
    <source>
        <dbReference type="ARBA" id="ARBA00022840"/>
    </source>
</evidence>
<evidence type="ECO:0000256" key="18">
    <source>
        <dbReference type="SAM" id="SignalP"/>
    </source>
</evidence>
<comment type="subcellular location">
    <subcellularLocation>
        <location evidence="1">Cell envelope</location>
    </subcellularLocation>
    <subcellularLocation>
        <location evidence="2">Cell outer membrane</location>
    </subcellularLocation>
    <subcellularLocation>
        <location evidence="3">Secreted</location>
    </subcellularLocation>
</comment>
<evidence type="ECO:0000256" key="10">
    <source>
        <dbReference type="ARBA" id="ARBA00022777"/>
    </source>
</evidence>
<feature type="transmembrane region" description="Helical" evidence="17">
    <location>
        <begin position="578"/>
        <end position="605"/>
    </location>
</feature>
<organism evidence="21">
    <name type="scientific">Naegleria gruberi</name>
    <name type="common">Amoeba</name>
    <dbReference type="NCBI Taxonomy" id="5762"/>
    <lineage>
        <taxon>Eukaryota</taxon>
        <taxon>Discoba</taxon>
        <taxon>Heterolobosea</taxon>
        <taxon>Tetramitia</taxon>
        <taxon>Eutetramitia</taxon>
        <taxon>Vahlkampfiidae</taxon>
        <taxon>Naegleria</taxon>
    </lineage>
</organism>
<dbReference type="Pfam" id="PF07714">
    <property type="entry name" value="PK_Tyr_Ser-Thr"/>
    <property type="match status" value="1"/>
</dbReference>
<dbReference type="InterPro" id="IPR011050">
    <property type="entry name" value="Pectin_lyase_fold/virulence"/>
</dbReference>
<name>D2W2W9_NAEGR</name>
<evidence type="ECO:0000256" key="3">
    <source>
        <dbReference type="ARBA" id="ARBA00004613"/>
    </source>
</evidence>
<evidence type="ECO:0000256" key="2">
    <source>
        <dbReference type="ARBA" id="ARBA00004442"/>
    </source>
</evidence>
<keyword evidence="17" id="KW-1133">Transmembrane helix</keyword>
<feature type="chain" id="PRO_5003038087" description="non-specific serine/threonine protein kinase" evidence="18">
    <location>
        <begin position="20"/>
        <end position="962"/>
    </location>
</feature>
<dbReference type="EC" id="2.7.11.1" evidence="4"/>
<feature type="domain" description="Protein kinase" evidence="19">
    <location>
        <begin position="665"/>
        <end position="956"/>
    </location>
</feature>
<evidence type="ECO:0000256" key="8">
    <source>
        <dbReference type="ARBA" id="ARBA00022729"/>
    </source>
</evidence>
<sequence length="962" mass="108295">MRTLLSFVILLYLFTIVVTGEVKSIQQQQQRESSFTFFLDSYQGTETNVSCLDESIPCVYMSQVIDSARSILQLGNNSSTLSLEMNILNLSISKCKGSLTIQTSIENANILESEFNSLEITSQIQNLVILNDSITYLQGNLKAKQVKMETINISNFKLVEIKNCHWSSFSGTSLFHGGEKFSILSSIITGPMMFEVVSVLEIINVTVSRVNFEPENGNFFGIATVDQVTIERCNFVDNTIGGSMISVQRCKNLLIVNCKHSNNLSKFITILSSSRNRITIQDSEFFNNQASDALIVFDSNYVVDSTILLLDNCNFVNNIGGLTGSALKITKANVLISSCNFSFNKAGYGGAVYMISQLSTVIEYSNFTNNEATQSGGAIYVGDVSNLRQWETVETICDSNNALEAGGCLYMKGKSKIDVVYNFAGINKAICYGNNIATELTKKKFEFRLNGFEYQLITNQSIQIYPGESLDLRIILSDRYNQKSVMLPENQMSMKINSNNLVLQTQGFTSGNDSILSNNIQILLKEYQYANFHEETTFSFILKDIEHSIRMKLVDCPPGYTISKNYGNVKCEYIPIEIILPAAIVGAISLIIIFVTVILVGIYIVKKLKKLRRQERAEKEIQKKFIDNSFVFNNGSNGSDLSVPLVEKSFNSEDSIRYTIPIAEIDILSKIGEGSNGLVYKAKWNRTDVAIKQLKTLGEEDDEEFEREALLMSSLRHPSVVSCYGVSITNDSKYMVVEYLENGSLEKALYKSKIGKEKLSFETKLNILLDVGKGMTYLHSIRPNKIIHRDLKPGNILLTKNLNAKVSDFGLSKMVSNNTATMTTNVGTLLYIELLSNYHKGQTTKLDVYSFGLIMWEVLFEMVPFSNELSDATTPFSILLQVTNGLRPSLSVMGEHFEYIQEWIEDHFTMREIQKIGKQTIEKCLKDYIEVMKLCWYKEPSNRPEFIEITESLELIIEQIRK</sequence>
<dbReference type="GeneID" id="8859935"/>
<keyword evidence="10" id="KW-0418">Kinase</keyword>
<keyword evidence="5" id="KW-0964">Secreted</keyword>
<gene>
    <name evidence="20" type="ORF">NAEGRDRAFT_75740</name>
</gene>
<dbReference type="GO" id="GO:0005576">
    <property type="term" value="C:extracellular region"/>
    <property type="evidence" value="ECO:0007669"/>
    <property type="project" value="UniProtKB-SubCell"/>
</dbReference>
<dbReference type="OrthoDB" id="4062651at2759"/>
<dbReference type="Gene3D" id="1.10.510.10">
    <property type="entry name" value="Transferase(Phosphotransferase) domain 1"/>
    <property type="match status" value="1"/>
</dbReference>
<evidence type="ECO:0000256" key="1">
    <source>
        <dbReference type="ARBA" id="ARBA00004196"/>
    </source>
</evidence>
<evidence type="ECO:0000256" key="5">
    <source>
        <dbReference type="ARBA" id="ARBA00022525"/>
    </source>
</evidence>
<evidence type="ECO:0000256" key="16">
    <source>
        <dbReference type="PROSITE-ProRule" id="PRU10141"/>
    </source>
</evidence>
<comment type="catalytic activity">
    <reaction evidence="14">
        <text>L-threonyl-[protein] + ATP = O-phospho-L-threonyl-[protein] + ADP + H(+)</text>
        <dbReference type="Rhea" id="RHEA:46608"/>
        <dbReference type="Rhea" id="RHEA-COMP:11060"/>
        <dbReference type="Rhea" id="RHEA-COMP:11605"/>
        <dbReference type="ChEBI" id="CHEBI:15378"/>
        <dbReference type="ChEBI" id="CHEBI:30013"/>
        <dbReference type="ChEBI" id="CHEBI:30616"/>
        <dbReference type="ChEBI" id="CHEBI:61977"/>
        <dbReference type="ChEBI" id="CHEBI:456216"/>
        <dbReference type="EC" id="2.7.11.1"/>
    </reaction>
</comment>
<evidence type="ECO:0000259" key="19">
    <source>
        <dbReference type="PROSITE" id="PS50011"/>
    </source>
</evidence>
<keyword evidence="7" id="KW-0808">Transferase</keyword>
<dbReference type="STRING" id="5762.D2W2W9"/>
<keyword evidence="9 16" id="KW-0547">Nucleotide-binding</keyword>
<dbReference type="PROSITE" id="PS00108">
    <property type="entry name" value="PROTEIN_KINASE_ST"/>
    <property type="match status" value="1"/>
</dbReference>
<evidence type="ECO:0000313" key="21">
    <source>
        <dbReference type="Proteomes" id="UP000006671"/>
    </source>
</evidence>
<dbReference type="PROSITE" id="PS50011">
    <property type="entry name" value="PROTEIN_KINASE_DOM"/>
    <property type="match status" value="1"/>
</dbReference>
<evidence type="ECO:0000256" key="7">
    <source>
        <dbReference type="ARBA" id="ARBA00022679"/>
    </source>
</evidence>
<evidence type="ECO:0000256" key="17">
    <source>
        <dbReference type="SAM" id="Phobius"/>
    </source>
</evidence>
<dbReference type="Proteomes" id="UP000006671">
    <property type="component" value="Unassembled WGS sequence"/>
</dbReference>
<keyword evidence="12 17" id="KW-0472">Membrane</keyword>
<feature type="signal peptide" evidence="18">
    <location>
        <begin position="1"/>
        <end position="19"/>
    </location>
</feature>